<feature type="compositionally biased region" description="Pro residues" evidence="1">
    <location>
        <begin position="1"/>
        <end position="12"/>
    </location>
</feature>
<accession>A0A1Y1U9W1</accession>
<keyword evidence="3" id="KW-1185">Reference proteome</keyword>
<evidence type="ECO:0000313" key="2">
    <source>
        <dbReference type="EMBL" id="ORX34831.1"/>
    </source>
</evidence>
<dbReference type="GeneID" id="33560415"/>
<evidence type="ECO:0000256" key="1">
    <source>
        <dbReference type="SAM" id="MobiDB-lite"/>
    </source>
</evidence>
<dbReference type="Proteomes" id="UP000193218">
    <property type="component" value="Unassembled WGS sequence"/>
</dbReference>
<reference evidence="2 3" key="1">
    <citation type="submission" date="2017-03" db="EMBL/GenBank/DDBJ databases">
        <title>Widespread Adenine N6-methylation of Active Genes in Fungi.</title>
        <authorList>
            <consortium name="DOE Joint Genome Institute"/>
            <person name="Mondo S.J."/>
            <person name="Dannebaum R.O."/>
            <person name="Kuo R.C."/>
            <person name="Louie K.B."/>
            <person name="Bewick A.J."/>
            <person name="Labutti K."/>
            <person name="Haridas S."/>
            <person name="Kuo A."/>
            <person name="Salamov A."/>
            <person name="Ahrendt S.R."/>
            <person name="Lau R."/>
            <person name="Bowen B.P."/>
            <person name="Lipzen A."/>
            <person name="Sullivan W."/>
            <person name="Andreopoulos W.B."/>
            <person name="Clum A."/>
            <person name="Lindquist E."/>
            <person name="Daum C."/>
            <person name="Northen T.R."/>
            <person name="Ramamoorthy G."/>
            <person name="Schmitz R.J."/>
            <person name="Gryganskyi A."/>
            <person name="Culley D."/>
            <person name="Magnuson J."/>
            <person name="James T.Y."/>
            <person name="O'Malley M.A."/>
            <person name="Stajich J.E."/>
            <person name="Spatafora J.W."/>
            <person name="Visel A."/>
            <person name="Grigoriev I.V."/>
        </authorList>
    </citation>
    <scope>NUCLEOTIDE SEQUENCE [LARGE SCALE GENOMIC DNA]</scope>
    <source>
        <strain evidence="2 3">NRRL Y-17943</strain>
    </source>
</reference>
<feature type="compositionally biased region" description="Low complexity" evidence="1">
    <location>
        <begin position="13"/>
        <end position="24"/>
    </location>
</feature>
<dbReference type="InParanoid" id="A0A1Y1U9W1"/>
<feature type="compositionally biased region" description="Low complexity" evidence="1">
    <location>
        <begin position="289"/>
        <end position="301"/>
    </location>
</feature>
<dbReference type="RefSeq" id="XP_021869073.1">
    <property type="nucleotide sequence ID" value="XM_022018606.1"/>
</dbReference>
<name>A0A1Y1U9W1_9TREE</name>
<evidence type="ECO:0000313" key="3">
    <source>
        <dbReference type="Proteomes" id="UP000193218"/>
    </source>
</evidence>
<dbReference type="STRING" id="4999.A0A1Y1U9W1"/>
<dbReference type="EMBL" id="NBSH01000013">
    <property type="protein sequence ID" value="ORX34831.1"/>
    <property type="molecule type" value="Genomic_DNA"/>
</dbReference>
<feature type="region of interest" description="Disordered" evidence="1">
    <location>
        <begin position="288"/>
        <end position="311"/>
    </location>
</feature>
<feature type="compositionally biased region" description="Low complexity" evidence="1">
    <location>
        <begin position="572"/>
        <end position="611"/>
    </location>
</feature>
<feature type="region of interest" description="Disordered" evidence="1">
    <location>
        <begin position="178"/>
        <end position="225"/>
    </location>
</feature>
<feature type="region of interest" description="Disordered" evidence="1">
    <location>
        <begin position="1"/>
        <end position="24"/>
    </location>
</feature>
<feature type="region of interest" description="Disordered" evidence="1">
    <location>
        <begin position="668"/>
        <end position="699"/>
    </location>
</feature>
<protein>
    <submittedName>
        <fullName evidence="2">Uncharacterized protein</fullName>
    </submittedName>
</protein>
<feature type="compositionally biased region" description="Low complexity" evidence="1">
    <location>
        <begin position="493"/>
        <end position="516"/>
    </location>
</feature>
<feature type="region of interest" description="Disordered" evidence="1">
    <location>
        <begin position="492"/>
        <end position="621"/>
    </location>
</feature>
<feature type="compositionally biased region" description="Low complexity" evidence="1">
    <location>
        <begin position="198"/>
        <end position="220"/>
    </location>
</feature>
<feature type="compositionally biased region" description="Gly residues" evidence="1">
    <location>
        <begin position="383"/>
        <end position="400"/>
    </location>
</feature>
<dbReference type="AlphaFoldDB" id="A0A1Y1U9W1"/>
<comment type="caution">
    <text evidence="2">The sequence shown here is derived from an EMBL/GenBank/DDBJ whole genome shotgun (WGS) entry which is preliminary data.</text>
</comment>
<feature type="compositionally biased region" description="Basic and acidic residues" evidence="1">
    <location>
        <begin position="528"/>
        <end position="538"/>
    </location>
</feature>
<proteinExistence type="predicted"/>
<organism evidence="2 3">
    <name type="scientific">Kockovaella imperatae</name>
    <dbReference type="NCBI Taxonomy" id="4999"/>
    <lineage>
        <taxon>Eukaryota</taxon>
        <taxon>Fungi</taxon>
        <taxon>Dikarya</taxon>
        <taxon>Basidiomycota</taxon>
        <taxon>Agaricomycotina</taxon>
        <taxon>Tremellomycetes</taxon>
        <taxon>Tremellales</taxon>
        <taxon>Cuniculitremaceae</taxon>
        <taxon>Kockovaella</taxon>
    </lineage>
</organism>
<gene>
    <name evidence="2" type="ORF">BD324DRAFT_653087</name>
</gene>
<sequence length="699" mass="71028">MSLPSPCSPPPLSHHASSASSSSSSSTWSGLLDPLITPLEPAASAATAAVDAADMIDGQKRHVVVVVGDSACCQAIQKRMVEEEENTKGQDIMLEDELLGQRLEAALHLSSKIGTEHAPGGIINNNNGGNGDDHHAVPPTLTDMHATTTAHPLGAPSSFSLSTAPIPMGDYTSMHRTSLHHQNQDHHHHHQHQHPLDTPSYSASSTRSSCSLSTSNSGTTFTSPPLETATSYAASSSSSSVDIFGGFTFGTCPSTLPELASTPVAELGPFEYPIGLSGSPSCAGGILPSSSRSSFSQSGASTIGGGGGSRRGSMVRTLGGSGSGSGSGSSLIGGLMMGLASKSEFAPGSGLASAARRGSIPLSSMTDLNRPIRAMYRRKSSGEGEGGGVGSGGSGGGSGLRGATMMDPIETTNGGRRSSLIKRGLGSGTIIVDEEEDQAWTASPGSMDILTPLSPATSRSSFYSIPSNSGYYGGAAIPSSYRKSLEMRRGSLPTFSPPSSFHHPSFSTTASASATSQILPSHGPARRPTLEEKAEWKRLSGGGGGGGTAASTTAVSEYERPPMRHTISFKVSTKSSLSGSTASSSSSSSSSHCTHSLSSASSGSGSGSTSTIKTPDLGSSTASVPLVAPGYGLPLDADSPRRRSRAPIHFSMSGLRRTSAPIPPSLLARRAGERDKLLHSSVTGPASGGSPVLPATVEA</sequence>
<feature type="region of interest" description="Disordered" evidence="1">
    <location>
        <begin position="378"/>
        <end position="404"/>
    </location>
</feature>